<dbReference type="SUPFAM" id="SSF55874">
    <property type="entry name" value="ATPase domain of HSP90 chaperone/DNA topoisomerase II/histidine kinase"/>
    <property type="match status" value="1"/>
</dbReference>
<dbReference type="AlphaFoldDB" id="A0A3N4HPG2"/>
<dbReference type="SMART" id="SM01340">
    <property type="entry name" value="DNA_mis_repair"/>
    <property type="match status" value="1"/>
</dbReference>
<dbReference type="InterPro" id="IPR038973">
    <property type="entry name" value="MutL/Mlh/Pms-like"/>
</dbReference>
<dbReference type="Gene3D" id="3.30.565.10">
    <property type="entry name" value="Histidine kinase-like ATPase, C-terminal domain"/>
    <property type="match status" value="1"/>
</dbReference>
<dbReference type="GO" id="GO:0140664">
    <property type="term" value="F:ATP-dependent DNA damage sensor activity"/>
    <property type="evidence" value="ECO:0007669"/>
    <property type="project" value="InterPro"/>
</dbReference>
<keyword evidence="8" id="KW-1185">Reference proteome</keyword>
<dbReference type="FunFam" id="3.30.230.10:FF:000120">
    <property type="entry name" value="Mismatch repair endonuclease PMS2"/>
    <property type="match status" value="1"/>
</dbReference>
<dbReference type="Gene3D" id="3.30.230.10">
    <property type="match status" value="1"/>
</dbReference>
<dbReference type="FunFam" id="3.30.565.10:FF:000014">
    <property type="entry name" value="Mismatch repair endonuclease pms1, putative"/>
    <property type="match status" value="1"/>
</dbReference>
<dbReference type="InterPro" id="IPR013507">
    <property type="entry name" value="DNA_mismatch_S5_2-like"/>
</dbReference>
<evidence type="ECO:0000313" key="7">
    <source>
        <dbReference type="EMBL" id="RPA75715.1"/>
    </source>
</evidence>
<accession>A0A3N4HPG2</accession>
<feature type="compositionally biased region" description="Acidic residues" evidence="4">
    <location>
        <begin position="690"/>
        <end position="704"/>
    </location>
</feature>
<dbReference type="InterPro" id="IPR002099">
    <property type="entry name" value="MutL/Mlh/PMS"/>
</dbReference>
<dbReference type="Pfam" id="PF08676">
    <property type="entry name" value="MutL_C"/>
    <property type="match status" value="1"/>
</dbReference>
<evidence type="ECO:0000259" key="6">
    <source>
        <dbReference type="SMART" id="SM01340"/>
    </source>
</evidence>
<dbReference type="GO" id="GO:0016887">
    <property type="term" value="F:ATP hydrolysis activity"/>
    <property type="evidence" value="ECO:0007669"/>
    <property type="project" value="InterPro"/>
</dbReference>
<dbReference type="InterPro" id="IPR014762">
    <property type="entry name" value="DNA_mismatch_repair_CS"/>
</dbReference>
<feature type="compositionally biased region" description="Low complexity" evidence="4">
    <location>
        <begin position="383"/>
        <end position="399"/>
    </location>
</feature>
<dbReference type="Proteomes" id="UP000275078">
    <property type="component" value="Unassembled WGS sequence"/>
</dbReference>
<gene>
    <name evidence="7" type="ORF">BJ508DRAFT_16746</name>
</gene>
<dbReference type="InterPro" id="IPR037198">
    <property type="entry name" value="MutL_C_sf"/>
</dbReference>
<dbReference type="PANTHER" id="PTHR10073:SF52">
    <property type="entry name" value="MISMATCH REPAIR ENDONUCLEASE PMS2"/>
    <property type="match status" value="1"/>
</dbReference>
<dbReference type="EMBL" id="ML119758">
    <property type="protein sequence ID" value="RPA75715.1"/>
    <property type="molecule type" value="Genomic_DNA"/>
</dbReference>
<dbReference type="InterPro" id="IPR014721">
    <property type="entry name" value="Ribsml_uS5_D2-typ_fold_subgr"/>
</dbReference>
<keyword evidence="2" id="KW-0227">DNA damage</keyword>
<feature type="compositionally biased region" description="Acidic residues" evidence="4">
    <location>
        <begin position="614"/>
        <end position="625"/>
    </location>
</feature>
<dbReference type="SMART" id="SM00853">
    <property type="entry name" value="MutL_C"/>
    <property type="match status" value="1"/>
</dbReference>
<organism evidence="7 8">
    <name type="scientific">Ascobolus immersus RN42</name>
    <dbReference type="NCBI Taxonomy" id="1160509"/>
    <lineage>
        <taxon>Eukaryota</taxon>
        <taxon>Fungi</taxon>
        <taxon>Dikarya</taxon>
        <taxon>Ascomycota</taxon>
        <taxon>Pezizomycotina</taxon>
        <taxon>Pezizomycetes</taxon>
        <taxon>Pezizales</taxon>
        <taxon>Ascobolaceae</taxon>
        <taxon>Ascobolus</taxon>
    </lineage>
</organism>
<dbReference type="NCBIfam" id="TIGR00585">
    <property type="entry name" value="mutl"/>
    <property type="match status" value="1"/>
</dbReference>
<dbReference type="InterPro" id="IPR014790">
    <property type="entry name" value="MutL_C"/>
</dbReference>
<dbReference type="CDD" id="cd03484">
    <property type="entry name" value="MutL_Trans_hPMS_2_like"/>
    <property type="match status" value="1"/>
</dbReference>
<evidence type="ECO:0000256" key="1">
    <source>
        <dbReference type="ARBA" id="ARBA00006082"/>
    </source>
</evidence>
<dbReference type="SUPFAM" id="SSF54211">
    <property type="entry name" value="Ribosomal protein S5 domain 2-like"/>
    <property type="match status" value="1"/>
</dbReference>
<dbReference type="InterPro" id="IPR042121">
    <property type="entry name" value="MutL_C_regsub"/>
</dbReference>
<evidence type="ECO:0000259" key="5">
    <source>
        <dbReference type="SMART" id="SM00853"/>
    </source>
</evidence>
<dbReference type="OrthoDB" id="10263226at2759"/>
<evidence type="ECO:0000313" key="8">
    <source>
        <dbReference type="Proteomes" id="UP000275078"/>
    </source>
</evidence>
<dbReference type="InterPro" id="IPR042120">
    <property type="entry name" value="MutL_C_dimsub"/>
</dbReference>
<dbReference type="STRING" id="1160509.A0A3N4HPG2"/>
<reference evidence="7 8" key="1">
    <citation type="journal article" date="2018" name="Nat. Ecol. Evol.">
        <title>Pezizomycetes genomes reveal the molecular basis of ectomycorrhizal truffle lifestyle.</title>
        <authorList>
            <person name="Murat C."/>
            <person name="Payen T."/>
            <person name="Noel B."/>
            <person name="Kuo A."/>
            <person name="Morin E."/>
            <person name="Chen J."/>
            <person name="Kohler A."/>
            <person name="Krizsan K."/>
            <person name="Balestrini R."/>
            <person name="Da Silva C."/>
            <person name="Montanini B."/>
            <person name="Hainaut M."/>
            <person name="Levati E."/>
            <person name="Barry K.W."/>
            <person name="Belfiori B."/>
            <person name="Cichocki N."/>
            <person name="Clum A."/>
            <person name="Dockter R.B."/>
            <person name="Fauchery L."/>
            <person name="Guy J."/>
            <person name="Iotti M."/>
            <person name="Le Tacon F."/>
            <person name="Lindquist E.A."/>
            <person name="Lipzen A."/>
            <person name="Malagnac F."/>
            <person name="Mello A."/>
            <person name="Molinier V."/>
            <person name="Miyauchi S."/>
            <person name="Poulain J."/>
            <person name="Riccioni C."/>
            <person name="Rubini A."/>
            <person name="Sitrit Y."/>
            <person name="Splivallo R."/>
            <person name="Traeger S."/>
            <person name="Wang M."/>
            <person name="Zifcakova L."/>
            <person name="Wipf D."/>
            <person name="Zambonelli A."/>
            <person name="Paolocci F."/>
            <person name="Nowrousian M."/>
            <person name="Ottonello S."/>
            <person name="Baldrian P."/>
            <person name="Spatafora J.W."/>
            <person name="Henrissat B."/>
            <person name="Nagy L.G."/>
            <person name="Aury J.M."/>
            <person name="Wincker P."/>
            <person name="Grigoriev I.V."/>
            <person name="Bonfante P."/>
            <person name="Martin F.M."/>
        </authorList>
    </citation>
    <scope>NUCLEOTIDE SEQUENCE [LARGE SCALE GENOMIC DNA]</scope>
    <source>
        <strain evidence="7 8">RN42</strain>
    </source>
</reference>
<dbReference type="PROSITE" id="PS00058">
    <property type="entry name" value="DNA_MISMATCH_REPAIR_1"/>
    <property type="match status" value="1"/>
</dbReference>
<feature type="domain" description="MutL C-terminal dimerisation" evidence="5">
    <location>
        <begin position="812"/>
        <end position="967"/>
    </location>
</feature>
<dbReference type="PANTHER" id="PTHR10073">
    <property type="entry name" value="DNA MISMATCH REPAIR PROTEIN MLH, PMS, MUTL"/>
    <property type="match status" value="1"/>
</dbReference>
<proteinExistence type="inferred from homology"/>
<sequence length="1079" mass="119042">MPQIQAIDARSVHQITSGQVIGEGLNSVVKELVENSLDAGATSIEVRFKNYGLDSVEVSDNGEGISEDNFEAVALKHHTSKLRTYADLSNVNTFGFRGEALNSLCALATLQVITATAETAPKGNKLEFEFSGKLKSTTTVAAQRGTTVIVEQIFKTLPVRRQELTRNIKREYAKVLGLLQAYASISTGVKFVMTNIPPKGGKTTVFSTKANPTTRENLVNVFGAKHVQNLVPLDLEFDMKTKAGVEEDTKKVRIIGHISKPIVGAGRNAADRQMYFVNSRPCGLPQISKAVNEVYKQYNITQSPFVFADFRMDTSAYDVNVSPDKRTIMLHDQNELLENLKESLTRLFDDTEQSVPQAQLGGTQYKLAQFKSLTQTSLHRSNSTPIPQSSPAPSSSRRPSVAHSDAASPSSPIGGSFNLSRFQHSQHSSNQPTPTSERDPTPEPESEATEEPPLRSSPPPNFTQLAPPSPGLQVSQHSPTKLKDKPAIPITAPPRFGLRAQRSSPGPATITIGDKTIVTKDVDQKNDGRKRSGRAREPPQKKRKTKGWVQTKQGASFLNTIRGFSAPGTQTAASPAEEEEEDEEEEETEEQSEEEHGEEEEDDDDQRTVRGENEESIDEHCEEEAEKTPTQEAQHPQPEELQKGAHQDEPLQTPDPRTSIDFMMNPASDEPERSPSPPAPDGSWIPPPDQDPDYDPDSSSEDEAPPSLQQATTTLSELIHKKSICTPENLSRMASYIRGNPKLTTANLILHAPPVTTTSITHQQALLQAGRTSFNQLLTKSTPNDDDDQEHHTAEETLNLTVSKSDFPKMRIIGQFNRGFIIALRPPSESRKGEDIFILDQHATSEKTHFESLMRSTVFSSQPLVAPLQLSLSPMDEEIIETNIDIFKTNGFLLSIASGPPGERVKLLALPMSKNAVFTVSDFEELVSLVSAGTHGSRPNEVPRPERVRRILASRACRSSVMIGKALTGREMRGIVDGLEGLEKPWNCPHGRPTMRHLCELGAMDADIFEGSTVERKEKEVKWKGGGWRRVVKYAREGVFGEEAKIVPVKGWEREFGEEELVERRLSGYEEGMEVDGEE</sequence>
<evidence type="ECO:0000256" key="3">
    <source>
        <dbReference type="ARBA" id="ARBA00070941"/>
    </source>
</evidence>
<dbReference type="InterPro" id="IPR020568">
    <property type="entry name" value="Ribosomal_Su5_D2-typ_SF"/>
</dbReference>
<dbReference type="GO" id="GO:0000710">
    <property type="term" value="P:meiotic mismatch repair"/>
    <property type="evidence" value="ECO:0007669"/>
    <property type="project" value="UniProtKB-ARBA"/>
</dbReference>
<feature type="compositionally biased region" description="Polar residues" evidence="4">
    <location>
        <begin position="407"/>
        <end position="435"/>
    </location>
</feature>
<feature type="compositionally biased region" description="Polar residues" evidence="4">
    <location>
        <begin position="462"/>
        <end position="479"/>
    </location>
</feature>
<dbReference type="Pfam" id="PF01119">
    <property type="entry name" value="DNA_mis_repair"/>
    <property type="match status" value="1"/>
</dbReference>
<protein>
    <recommendedName>
        <fullName evidence="3">DNA mismatch repair protein PMS1</fullName>
    </recommendedName>
</protein>
<dbReference type="GO" id="GO:0032389">
    <property type="term" value="C:MutLalpha complex"/>
    <property type="evidence" value="ECO:0007669"/>
    <property type="project" value="TreeGrafter"/>
</dbReference>
<dbReference type="GO" id="GO:0005524">
    <property type="term" value="F:ATP binding"/>
    <property type="evidence" value="ECO:0007669"/>
    <property type="project" value="InterPro"/>
</dbReference>
<dbReference type="GO" id="GO:0030983">
    <property type="term" value="F:mismatched DNA binding"/>
    <property type="evidence" value="ECO:0007669"/>
    <property type="project" value="InterPro"/>
</dbReference>
<feature type="compositionally biased region" description="Basic and acidic residues" evidence="4">
    <location>
        <begin position="637"/>
        <end position="649"/>
    </location>
</feature>
<feature type="domain" description="DNA mismatch repair protein S5" evidence="6">
    <location>
        <begin position="218"/>
        <end position="349"/>
    </location>
</feature>
<evidence type="ECO:0000256" key="2">
    <source>
        <dbReference type="ARBA" id="ARBA00022763"/>
    </source>
</evidence>
<feature type="compositionally biased region" description="Polar residues" evidence="4">
    <location>
        <begin position="548"/>
        <end position="559"/>
    </location>
</feature>
<comment type="similarity">
    <text evidence="1">Belongs to the DNA mismatch repair MutL/HexB family.</text>
</comment>
<feature type="compositionally biased region" description="Pro residues" evidence="4">
    <location>
        <begin position="674"/>
        <end position="689"/>
    </location>
</feature>
<feature type="region of interest" description="Disordered" evidence="4">
    <location>
        <begin position="374"/>
        <end position="712"/>
    </location>
</feature>
<dbReference type="Gene3D" id="3.30.1540.20">
    <property type="entry name" value="MutL, C-terminal domain, dimerisation subdomain"/>
    <property type="match status" value="1"/>
</dbReference>
<dbReference type="CDD" id="cd16926">
    <property type="entry name" value="HATPase_MutL-MLH-PMS-like"/>
    <property type="match status" value="1"/>
</dbReference>
<feature type="compositionally biased region" description="Basic and acidic residues" evidence="4">
    <location>
        <begin position="517"/>
        <end position="540"/>
    </location>
</feature>
<dbReference type="Pfam" id="PF13589">
    <property type="entry name" value="HATPase_c_3"/>
    <property type="match status" value="1"/>
</dbReference>
<dbReference type="Gene3D" id="3.30.1370.100">
    <property type="entry name" value="MutL, C-terminal domain, regulatory subdomain"/>
    <property type="match status" value="1"/>
</dbReference>
<dbReference type="FunFam" id="3.30.1370.100:FF:000001">
    <property type="entry name" value="Mismatch repair endonuclease pms1, putative"/>
    <property type="match status" value="1"/>
</dbReference>
<evidence type="ECO:0000256" key="4">
    <source>
        <dbReference type="SAM" id="MobiDB-lite"/>
    </source>
</evidence>
<dbReference type="InterPro" id="IPR036890">
    <property type="entry name" value="HATPase_C_sf"/>
</dbReference>
<feature type="compositionally biased region" description="Acidic residues" evidence="4">
    <location>
        <begin position="576"/>
        <end position="605"/>
    </location>
</feature>
<name>A0A3N4HPG2_ASCIM</name>
<dbReference type="SUPFAM" id="SSF118116">
    <property type="entry name" value="DNA mismatch repair protein MutL"/>
    <property type="match status" value="1"/>
</dbReference>